<comment type="caution">
    <text evidence="1">The sequence shown here is derived from an EMBL/GenBank/DDBJ whole genome shotgun (WGS) entry which is preliminary data.</text>
</comment>
<dbReference type="Proteomes" id="UP000290289">
    <property type="component" value="Chromosome 15"/>
</dbReference>
<sequence length="132" mass="15043">MPFRFLNKQSCRGSGSRDLESSASSIFEKAIMLRSALKWWSMVSGKLMLRVKIADKLYPSKSGSRSSKSGASSVFKQAILSGIWLSRFRERNPVGSLTLEIRRAVPLRFLSKQILSEEIWLSKFEERCLFGF</sequence>
<evidence type="ECO:0000313" key="1">
    <source>
        <dbReference type="EMBL" id="RXH75651.1"/>
    </source>
</evidence>
<reference evidence="1 2" key="1">
    <citation type="submission" date="2018-10" db="EMBL/GenBank/DDBJ databases">
        <title>A high-quality apple genome assembly.</title>
        <authorList>
            <person name="Hu J."/>
        </authorList>
    </citation>
    <scope>NUCLEOTIDE SEQUENCE [LARGE SCALE GENOMIC DNA]</scope>
    <source>
        <strain evidence="2">cv. HFTH1</strain>
        <tissue evidence="1">Young leaf</tissue>
    </source>
</reference>
<proteinExistence type="predicted"/>
<dbReference type="EMBL" id="RDQH01000341">
    <property type="protein sequence ID" value="RXH75651.1"/>
    <property type="molecule type" value="Genomic_DNA"/>
</dbReference>
<evidence type="ECO:0000313" key="2">
    <source>
        <dbReference type="Proteomes" id="UP000290289"/>
    </source>
</evidence>
<protein>
    <submittedName>
        <fullName evidence="1">Uncharacterized protein</fullName>
    </submittedName>
</protein>
<dbReference type="AlphaFoldDB" id="A0A498I2I6"/>
<keyword evidence="2" id="KW-1185">Reference proteome</keyword>
<organism evidence="1 2">
    <name type="scientific">Malus domestica</name>
    <name type="common">Apple</name>
    <name type="synonym">Pyrus malus</name>
    <dbReference type="NCBI Taxonomy" id="3750"/>
    <lineage>
        <taxon>Eukaryota</taxon>
        <taxon>Viridiplantae</taxon>
        <taxon>Streptophyta</taxon>
        <taxon>Embryophyta</taxon>
        <taxon>Tracheophyta</taxon>
        <taxon>Spermatophyta</taxon>
        <taxon>Magnoliopsida</taxon>
        <taxon>eudicotyledons</taxon>
        <taxon>Gunneridae</taxon>
        <taxon>Pentapetalae</taxon>
        <taxon>rosids</taxon>
        <taxon>fabids</taxon>
        <taxon>Rosales</taxon>
        <taxon>Rosaceae</taxon>
        <taxon>Amygdaloideae</taxon>
        <taxon>Maleae</taxon>
        <taxon>Malus</taxon>
    </lineage>
</organism>
<accession>A0A498I2I6</accession>
<name>A0A498I2I6_MALDO</name>
<gene>
    <name evidence="1" type="ORF">DVH24_039350</name>
</gene>